<protein>
    <submittedName>
        <fullName evidence="3">Udp-2-acetamido-3-amino-2,3-dideoxy-d-glucuronic acid acetyltransferase</fullName>
    </submittedName>
</protein>
<proteinExistence type="predicted"/>
<sequence>MTTNKKKPYVAVVGAGNWGKNLIRNFFEINALKVICDKDKASLKQMQKLYPSCDFSASLADVLSRDDISGVVVATPAETHFALAQKVLQSGKNVFVEKPLTLSGKDAAELIALAHKNNLVLMVGHLLQYHPAFVKLKQLAKEGQLGRINYIYSHRLNLGKIRREENILWSFAPHDISMILALAGEEPESVIATGGNYLHKKIADVTTTHLDFSSGLKAHVFVSWLHPFKDQKLVVVGDQKMAVFDDTLPWEEKLLIYPHHVNWENNVPVPTQGIPERVSIPYAEPLKVECEHFIDCIEKGKPALTGGEEGLRVLRVLNASERSLNENGLRITLKNDSGLNLRNKENYDVHPTSQIDDNVKVGAGTKIWHFSHIIGGSKIGKNCSIGQNVVIGPEVKIGNGCKIQNNVSVYKGVTLEDYVFCGPSVVFTNVINPRSEIKRMSEIKPTLIKKGASLGANCTIVCGHTIGSYAFIAAGAVVTRDVPDYALMMGNPSRQKGWLCQCGNKLNSKYHCPQCGNKYKMKGKLLSQRD</sequence>
<feature type="domain" description="GFO/IDH/MocA-like oxidoreductase" evidence="2">
    <location>
        <begin position="133"/>
        <end position="241"/>
    </location>
</feature>
<dbReference type="InterPro" id="IPR036291">
    <property type="entry name" value="NAD(P)-bd_dom_sf"/>
</dbReference>
<dbReference type="Gene3D" id="3.40.50.720">
    <property type="entry name" value="NAD(P)-binding Rossmann-like Domain"/>
    <property type="match status" value="1"/>
</dbReference>
<gene>
    <name evidence="3" type="ORF">ASZ90_008571</name>
</gene>
<name>A0A0W8FLC1_9ZZZZ</name>
<organism evidence="3">
    <name type="scientific">hydrocarbon metagenome</name>
    <dbReference type="NCBI Taxonomy" id="938273"/>
    <lineage>
        <taxon>unclassified sequences</taxon>
        <taxon>metagenomes</taxon>
        <taxon>ecological metagenomes</taxon>
    </lineage>
</organism>
<dbReference type="SUPFAM" id="SSF51161">
    <property type="entry name" value="Trimeric LpxA-like enzymes"/>
    <property type="match status" value="1"/>
</dbReference>
<dbReference type="CDD" id="cd03358">
    <property type="entry name" value="LbH_WxcM_N_like"/>
    <property type="match status" value="1"/>
</dbReference>
<dbReference type="Pfam" id="PF00132">
    <property type="entry name" value="Hexapep"/>
    <property type="match status" value="1"/>
</dbReference>
<dbReference type="Pfam" id="PF22725">
    <property type="entry name" value="GFO_IDH_MocA_C3"/>
    <property type="match status" value="1"/>
</dbReference>
<keyword evidence="3" id="KW-0808">Transferase</keyword>
<reference evidence="3" key="1">
    <citation type="journal article" date="2015" name="Proc. Natl. Acad. Sci. U.S.A.">
        <title>Networks of energetic and metabolic interactions define dynamics in microbial communities.</title>
        <authorList>
            <person name="Embree M."/>
            <person name="Liu J.K."/>
            <person name="Al-Bassam M.M."/>
            <person name="Zengler K."/>
        </authorList>
    </citation>
    <scope>NUCLEOTIDE SEQUENCE</scope>
</reference>
<dbReference type="InterPro" id="IPR055170">
    <property type="entry name" value="GFO_IDH_MocA-like_dom"/>
</dbReference>
<dbReference type="CDD" id="cd00208">
    <property type="entry name" value="LbetaH"/>
    <property type="match status" value="1"/>
</dbReference>
<dbReference type="InterPro" id="IPR000683">
    <property type="entry name" value="Gfo/Idh/MocA-like_OxRdtase_N"/>
</dbReference>
<evidence type="ECO:0000259" key="2">
    <source>
        <dbReference type="Pfam" id="PF22725"/>
    </source>
</evidence>
<dbReference type="PANTHER" id="PTHR43377:SF6">
    <property type="entry name" value="GFO_IDH_MOCA-LIKE OXIDOREDUCTASE N-TERMINAL DOMAIN-CONTAINING PROTEIN"/>
    <property type="match status" value="1"/>
</dbReference>
<feature type="domain" description="Gfo/Idh/MocA-like oxidoreductase N-terminal" evidence="1">
    <location>
        <begin position="10"/>
        <end position="125"/>
    </location>
</feature>
<dbReference type="Pfam" id="PF01408">
    <property type="entry name" value="GFO_IDH_MocA"/>
    <property type="match status" value="1"/>
</dbReference>
<dbReference type="AlphaFoldDB" id="A0A0W8FLC1"/>
<dbReference type="PANTHER" id="PTHR43377">
    <property type="entry name" value="BILIVERDIN REDUCTASE A"/>
    <property type="match status" value="1"/>
</dbReference>
<evidence type="ECO:0000313" key="3">
    <source>
        <dbReference type="EMBL" id="KUG21675.1"/>
    </source>
</evidence>
<dbReference type="InterPro" id="IPR001451">
    <property type="entry name" value="Hexapep"/>
</dbReference>
<dbReference type="EMBL" id="LNQE01001033">
    <property type="protein sequence ID" value="KUG21675.1"/>
    <property type="molecule type" value="Genomic_DNA"/>
</dbReference>
<comment type="caution">
    <text evidence="3">The sequence shown here is derived from an EMBL/GenBank/DDBJ whole genome shotgun (WGS) entry which is preliminary data.</text>
</comment>
<dbReference type="Gene3D" id="3.30.360.10">
    <property type="entry name" value="Dihydrodipicolinate Reductase, domain 2"/>
    <property type="match status" value="1"/>
</dbReference>
<dbReference type="SUPFAM" id="SSF51735">
    <property type="entry name" value="NAD(P)-binding Rossmann-fold domains"/>
    <property type="match status" value="1"/>
</dbReference>
<accession>A0A0W8FLC1</accession>
<dbReference type="GO" id="GO:0016740">
    <property type="term" value="F:transferase activity"/>
    <property type="evidence" value="ECO:0007669"/>
    <property type="project" value="UniProtKB-KW"/>
</dbReference>
<dbReference type="Gene3D" id="2.160.10.10">
    <property type="entry name" value="Hexapeptide repeat proteins"/>
    <property type="match status" value="1"/>
</dbReference>
<dbReference type="InterPro" id="IPR011004">
    <property type="entry name" value="Trimer_LpxA-like_sf"/>
</dbReference>
<dbReference type="Pfam" id="PF14602">
    <property type="entry name" value="Hexapep_2"/>
    <property type="match status" value="1"/>
</dbReference>
<dbReference type="SUPFAM" id="SSF55347">
    <property type="entry name" value="Glyceraldehyde-3-phosphate dehydrogenase-like, C-terminal domain"/>
    <property type="match status" value="1"/>
</dbReference>
<dbReference type="InterPro" id="IPR051450">
    <property type="entry name" value="Gfo/Idh/MocA_Oxidoreductases"/>
</dbReference>
<dbReference type="GO" id="GO:0000166">
    <property type="term" value="F:nucleotide binding"/>
    <property type="evidence" value="ECO:0007669"/>
    <property type="project" value="InterPro"/>
</dbReference>
<evidence type="ECO:0000259" key="1">
    <source>
        <dbReference type="Pfam" id="PF01408"/>
    </source>
</evidence>